<dbReference type="AlphaFoldDB" id="A0A833HMB6"/>
<feature type="domain" description="Protein CotJB" evidence="1">
    <location>
        <begin position="7"/>
        <end position="82"/>
    </location>
</feature>
<evidence type="ECO:0000259" key="1">
    <source>
        <dbReference type="Pfam" id="PF12652"/>
    </source>
</evidence>
<dbReference type="InterPro" id="IPR024207">
    <property type="entry name" value="CotJB_dom"/>
</dbReference>
<name>A0A833HMB6_9FIRM</name>
<comment type="caution">
    <text evidence="2">The sequence shown here is derived from an EMBL/GenBank/DDBJ whole genome shotgun (WGS) entry which is preliminary data.</text>
</comment>
<dbReference type="EMBL" id="WBZB01000044">
    <property type="protein sequence ID" value="KAB3527303.1"/>
    <property type="molecule type" value="Genomic_DNA"/>
</dbReference>
<protein>
    <submittedName>
        <fullName evidence="2">Spore coat protein CotJB</fullName>
    </submittedName>
</protein>
<sequence length="85" mass="10484">MGHERVHLLKKIQEVEFAAVELQLFLDTHPQDQRALMEFNHYSRELMMLKQQFEMQYGPLLNFGFSPSQYPWRWIEGPWPWERQY</sequence>
<evidence type="ECO:0000313" key="2">
    <source>
        <dbReference type="EMBL" id="KAB3527303.1"/>
    </source>
</evidence>
<keyword evidence="2" id="KW-0167">Capsid protein</keyword>
<dbReference type="InterPro" id="IPR016571">
    <property type="entry name" value="Spore_coat_assembly_CotJB"/>
</dbReference>
<reference evidence="2 3" key="1">
    <citation type="submission" date="2019-10" db="EMBL/GenBank/DDBJ databases">
        <title>Alkaliphilus serpentinus sp. nov. and Alkaliphilus pronyensis sp. nov., two novel anaerobic alkaliphilic species isolated from the serpentinized-hosted hydrothermal field of the Prony Bay (New Caledonia).</title>
        <authorList>
            <person name="Postec A."/>
        </authorList>
    </citation>
    <scope>NUCLEOTIDE SEQUENCE [LARGE SCALE GENOMIC DNA]</scope>
    <source>
        <strain evidence="2 3">LacT</strain>
    </source>
</reference>
<proteinExistence type="predicted"/>
<gene>
    <name evidence="2" type="ORF">F8153_12640</name>
</gene>
<keyword evidence="2" id="KW-0946">Virion</keyword>
<organism evidence="2 3">
    <name type="scientific">Alkaliphilus serpentinus</name>
    <dbReference type="NCBI Taxonomy" id="1482731"/>
    <lineage>
        <taxon>Bacteria</taxon>
        <taxon>Bacillati</taxon>
        <taxon>Bacillota</taxon>
        <taxon>Clostridia</taxon>
        <taxon>Peptostreptococcales</taxon>
        <taxon>Natronincolaceae</taxon>
        <taxon>Alkaliphilus</taxon>
    </lineage>
</organism>
<dbReference type="Proteomes" id="UP000465601">
    <property type="component" value="Unassembled WGS sequence"/>
</dbReference>
<dbReference type="Pfam" id="PF12652">
    <property type="entry name" value="CotJB"/>
    <property type="match status" value="1"/>
</dbReference>
<evidence type="ECO:0000313" key="3">
    <source>
        <dbReference type="Proteomes" id="UP000465601"/>
    </source>
</evidence>
<accession>A0A833HMB6</accession>
<dbReference type="OrthoDB" id="9804099at2"/>
<dbReference type="PIRSF" id="PIRSF010606">
    <property type="entry name" value="Spore_coat_CotJB"/>
    <property type="match status" value="1"/>
</dbReference>
<keyword evidence="3" id="KW-1185">Reference proteome</keyword>
<dbReference type="RefSeq" id="WP_151866713.1">
    <property type="nucleotide sequence ID" value="NZ_WBZB01000044.1"/>
</dbReference>